<dbReference type="FunFam" id="3.90.190.10:FF:000102">
    <property type="entry name" value="Receptor-type tyrosine-protein phosphatase"/>
    <property type="match status" value="2"/>
</dbReference>
<dbReference type="Proteomes" id="UP000235965">
    <property type="component" value="Unassembled WGS sequence"/>
</dbReference>
<dbReference type="EC" id="3.1.3.48" evidence="3"/>
<evidence type="ECO:0000256" key="9">
    <source>
        <dbReference type="ARBA" id="ARBA00023136"/>
    </source>
</evidence>
<dbReference type="Gene3D" id="2.60.40.10">
    <property type="entry name" value="Immunoglobulins"/>
    <property type="match status" value="1"/>
</dbReference>
<evidence type="ECO:0000256" key="12">
    <source>
        <dbReference type="SAM" id="Phobius"/>
    </source>
</evidence>
<feature type="transmembrane region" description="Helical" evidence="12">
    <location>
        <begin position="250"/>
        <end position="269"/>
    </location>
</feature>
<dbReference type="InterPro" id="IPR029021">
    <property type="entry name" value="Prot-tyrosine_phosphatase-like"/>
</dbReference>
<dbReference type="Gene3D" id="3.90.190.10">
    <property type="entry name" value="Protein tyrosine phosphatase superfamily"/>
    <property type="match status" value="2"/>
</dbReference>
<dbReference type="InterPro" id="IPR000242">
    <property type="entry name" value="PTP_cat"/>
</dbReference>
<evidence type="ECO:0000313" key="17">
    <source>
        <dbReference type="Proteomes" id="UP000235965"/>
    </source>
</evidence>
<dbReference type="Pfam" id="PF00102">
    <property type="entry name" value="Y_phosphatase"/>
    <property type="match status" value="2"/>
</dbReference>
<dbReference type="EMBL" id="NEVH01024966">
    <property type="protein sequence ID" value="PNF16234.1"/>
    <property type="molecule type" value="Genomic_DNA"/>
</dbReference>
<comment type="caution">
    <text evidence="16">The sequence shown here is derived from an EMBL/GenBank/DDBJ whole genome shotgun (WGS) entry which is preliminary data.</text>
</comment>
<dbReference type="PROSITE" id="PS00383">
    <property type="entry name" value="TYR_PHOSPHATASE_1"/>
    <property type="match status" value="1"/>
</dbReference>
<keyword evidence="9 12" id="KW-0472">Membrane</keyword>
<dbReference type="InParanoid" id="A0A2J7PIU0"/>
<dbReference type="PROSITE" id="PS50055">
    <property type="entry name" value="TYR_PHOSPHATASE_PTP"/>
    <property type="match status" value="2"/>
</dbReference>
<keyword evidence="5" id="KW-0732">Signal</keyword>
<proteinExistence type="inferred from homology"/>
<dbReference type="InterPro" id="IPR003595">
    <property type="entry name" value="Tyr_Pase_cat"/>
</dbReference>
<dbReference type="InterPro" id="IPR003961">
    <property type="entry name" value="FN3_dom"/>
</dbReference>
<dbReference type="PRINTS" id="PR00700">
    <property type="entry name" value="PRTYPHPHTASE"/>
</dbReference>
<evidence type="ECO:0000256" key="10">
    <source>
        <dbReference type="ARBA" id="ARBA00023180"/>
    </source>
</evidence>
<dbReference type="SMART" id="SM00404">
    <property type="entry name" value="PTPc_motif"/>
    <property type="match status" value="2"/>
</dbReference>
<dbReference type="PROSITE" id="PS50056">
    <property type="entry name" value="TYR_PHOSPHATASE_2"/>
    <property type="match status" value="2"/>
</dbReference>
<evidence type="ECO:0000256" key="4">
    <source>
        <dbReference type="ARBA" id="ARBA00022692"/>
    </source>
</evidence>
<dbReference type="InterPro" id="IPR013783">
    <property type="entry name" value="Ig-like_fold"/>
</dbReference>
<evidence type="ECO:0000256" key="7">
    <source>
        <dbReference type="ARBA" id="ARBA00022912"/>
    </source>
</evidence>
<keyword evidence="7" id="KW-0904">Protein phosphatase</keyword>
<dbReference type="CDD" id="cd00047">
    <property type="entry name" value="PTPc"/>
    <property type="match status" value="2"/>
</dbReference>
<evidence type="ECO:0000256" key="8">
    <source>
        <dbReference type="ARBA" id="ARBA00022989"/>
    </source>
</evidence>
<dbReference type="CDD" id="cd00063">
    <property type="entry name" value="FN3"/>
    <property type="match status" value="1"/>
</dbReference>
<comment type="subcellular location">
    <subcellularLocation>
        <location evidence="1">Membrane</location>
        <topology evidence="1">Single-pass type I membrane protein</topology>
    </subcellularLocation>
</comment>
<keyword evidence="6" id="KW-0378">Hydrolase</keyword>
<dbReference type="InterPro" id="IPR036116">
    <property type="entry name" value="FN3_sf"/>
</dbReference>
<dbReference type="STRING" id="105785.A0A2J7PIU0"/>
<dbReference type="GO" id="GO:0004725">
    <property type="term" value="F:protein tyrosine phosphatase activity"/>
    <property type="evidence" value="ECO:0007669"/>
    <property type="project" value="UniProtKB-EC"/>
</dbReference>
<evidence type="ECO:0000313" key="16">
    <source>
        <dbReference type="EMBL" id="PNF16234.1"/>
    </source>
</evidence>
<feature type="domain" description="Fibronectin type-III" evidence="15">
    <location>
        <begin position="1"/>
        <end position="91"/>
    </location>
</feature>
<feature type="domain" description="Tyrosine-protein phosphatase" evidence="13">
    <location>
        <begin position="340"/>
        <end position="597"/>
    </location>
</feature>
<protein>
    <recommendedName>
        <fullName evidence="3">protein-tyrosine-phosphatase</fullName>
        <ecNumber evidence="3">3.1.3.48</ecNumber>
    </recommendedName>
</protein>
<evidence type="ECO:0000256" key="11">
    <source>
        <dbReference type="ARBA" id="ARBA00051722"/>
    </source>
</evidence>
<evidence type="ECO:0000259" key="14">
    <source>
        <dbReference type="PROSITE" id="PS50056"/>
    </source>
</evidence>
<dbReference type="SUPFAM" id="SSF49265">
    <property type="entry name" value="Fibronectin type III"/>
    <property type="match status" value="1"/>
</dbReference>
<feature type="domain" description="Tyrosine specific protein phosphatases" evidence="14">
    <location>
        <begin position="515"/>
        <end position="588"/>
    </location>
</feature>
<evidence type="ECO:0000259" key="13">
    <source>
        <dbReference type="PROSITE" id="PS50055"/>
    </source>
</evidence>
<dbReference type="InterPro" id="IPR000387">
    <property type="entry name" value="Tyr_Pase_dom"/>
</dbReference>
<evidence type="ECO:0000256" key="3">
    <source>
        <dbReference type="ARBA" id="ARBA00013064"/>
    </source>
</evidence>
<dbReference type="Pfam" id="PF23144">
    <property type="entry name" value="Fn3_PTPRU"/>
    <property type="match status" value="1"/>
</dbReference>
<dbReference type="PANTHER" id="PTHR19134">
    <property type="entry name" value="RECEPTOR-TYPE TYROSINE-PROTEIN PHOSPHATASE"/>
    <property type="match status" value="1"/>
</dbReference>
<keyword evidence="8 12" id="KW-1133">Transmembrane helix</keyword>
<dbReference type="SMART" id="SM00194">
    <property type="entry name" value="PTPc"/>
    <property type="match status" value="2"/>
</dbReference>
<keyword evidence="4 12" id="KW-0812">Transmembrane</keyword>
<dbReference type="PROSITE" id="PS50853">
    <property type="entry name" value="FN3"/>
    <property type="match status" value="1"/>
</dbReference>
<feature type="domain" description="Tyrosine specific protein phosphatases" evidence="14">
    <location>
        <begin position="815"/>
        <end position="885"/>
    </location>
</feature>
<keyword evidence="10" id="KW-0325">Glycoprotein</keyword>
<evidence type="ECO:0000256" key="5">
    <source>
        <dbReference type="ARBA" id="ARBA00022729"/>
    </source>
</evidence>
<comment type="catalytic activity">
    <reaction evidence="11">
        <text>O-phospho-L-tyrosyl-[protein] + H2O = L-tyrosyl-[protein] + phosphate</text>
        <dbReference type="Rhea" id="RHEA:10684"/>
        <dbReference type="Rhea" id="RHEA-COMP:10136"/>
        <dbReference type="Rhea" id="RHEA-COMP:20101"/>
        <dbReference type="ChEBI" id="CHEBI:15377"/>
        <dbReference type="ChEBI" id="CHEBI:43474"/>
        <dbReference type="ChEBI" id="CHEBI:46858"/>
        <dbReference type="ChEBI" id="CHEBI:61978"/>
        <dbReference type="EC" id="3.1.3.48"/>
    </reaction>
</comment>
<dbReference type="PANTHER" id="PTHR19134:SF562">
    <property type="entry name" value="PROTEIN-TYROSINE-PHOSPHATASE"/>
    <property type="match status" value="1"/>
</dbReference>
<evidence type="ECO:0000256" key="1">
    <source>
        <dbReference type="ARBA" id="ARBA00004479"/>
    </source>
</evidence>
<reference evidence="16 17" key="1">
    <citation type="submission" date="2017-12" db="EMBL/GenBank/DDBJ databases">
        <title>Hemimetabolous genomes reveal molecular basis of termite eusociality.</title>
        <authorList>
            <person name="Harrison M.C."/>
            <person name="Jongepier E."/>
            <person name="Robertson H.M."/>
            <person name="Arning N."/>
            <person name="Bitard-Feildel T."/>
            <person name="Chao H."/>
            <person name="Childers C.P."/>
            <person name="Dinh H."/>
            <person name="Doddapaneni H."/>
            <person name="Dugan S."/>
            <person name="Gowin J."/>
            <person name="Greiner C."/>
            <person name="Han Y."/>
            <person name="Hu H."/>
            <person name="Hughes D.S.T."/>
            <person name="Huylmans A.-K."/>
            <person name="Kemena C."/>
            <person name="Kremer L.P.M."/>
            <person name="Lee S.L."/>
            <person name="Lopez-Ezquerra A."/>
            <person name="Mallet L."/>
            <person name="Monroy-Kuhn J.M."/>
            <person name="Moser A."/>
            <person name="Murali S.C."/>
            <person name="Muzny D.M."/>
            <person name="Otani S."/>
            <person name="Piulachs M.-D."/>
            <person name="Poelchau M."/>
            <person name="Qu J."/>
            <person name="Schaub F."/>
            <person name="Wada-Katsumata A."/>
            <person name="Worley K.C."/>
            <person name="Xie Q."/>
            <person name="Ylla G."/>
            <person name="Poulsen M."/>
            <person name="Gibbs R.A."/>
            <person name="Schal C."/>
            <person name="Richards S."/>
            <person name="Belles X."/>
            <person name="Korb J."/>
            <person name="Bornberg-Bauer E."/>
        </authorList>
    </citation>
    <scope>NUCLEOTIDE SEQUENCE [LARGE SCALE GENOMIC DNA]</scope>
    <source>
        <tissue evidence="16">Whole body</tissue>
    </source>
</reference>
<dbReference type="InterPro" id="IPR050348">
    <property type="entry name" value="Protein-Tyr_Phosphatase"/>
</dbReference>
<accession>A0A2J7PIU0</accession>
<keyword evidence="17" id="KW-1185">Reference proteome</keyword>
<dbReference type="InterPro" id="IPR057598">
    <property type="entry name" value="Fn3_PTPRU"/>
</dbReference>
<name>A0A2J7PIU0_9NEOP</name>
<evidence type="ECO:0000259" key="15">
    <source>
        <dbReference type="PROSITE" id="PS50853"/>
    </source>
</evidence>
<dbReference type="InterPro" id="IPR016130">
    <property type="entry name" value="Tyr_Pase_AS"/>
</dbReference>
<dbReference type="GO" id="GO:0008045">
    <property type="term" value="P:motor neuron axon guidance"/>
    <property type="evidence" value="ECO:0007669"/>
    <property type="project" value="TreeGrafter"/>
</dbReference>
<dbReference type="SUPFAM" id="SSF52799">
    <property type="entry name" value="(Phosphotyrosine protein) phosphatases II"/>
    <property type="match status" value="2"/>
</dbReference>
<feature type="domain" description="Tyrosine-protein phosphatase" evidence="13">
    <location>
        <begin position="624"/>
        <end position="894"/>
    </location>
</feature>
<comment type="similarity">
    <text evidence="2">Belongs to the protein-tyrosine phosphatase family.</text>
</comment>
<evidence type="ECO:0000256" key="2">
    <source>
        <dbReference type="ARBA" id="ARBA00009580"/>
    </source>
</evidence>
<evidence type="ECO:0000256" key="6">
    <source>
        <dbReference type="ARBA" id="ARBA00022801"/>
    </source>
</evidence>
<organism evidence="16 17">
    <name type="scientific">Cryptotermes secundus</name>
    <dbReference type="NCBI Taxonomy" id="105785"/>
    <lineage>
        <taxon>Eukaryota</taxon>
        <taxon>Metazoa</taxon>
        <taxon>Ecdysozoa</taxon>
        <taxon>Arthropoda</taxon>
        <taxon>Hexapoda</taxon>
        <taxon>Insecta</taxon>
        <taxon>Pterygota</taxon>
        <taxon>Neoptera</taxon>
        <taxon>Polyneoptera</taxon>
        <taxon>Dictyoptera</taxon>
        <taxon>Blattodea</taxon>
        <taxon>Blattoidea</taxon>
        <taxon>Termitoidae</taxon>
        <taxon>Kalotermitidae</taxon>
        <taxon>Cryptotermitinae</taxon>
        <taxon>Cryptotermes</taxon>
    </lineage>
</organism>
<gene>
    <name evidence="16" type="ORF">B7P43_G14917</name>
</gene>
<dbReference type="AlphaFoldDB" id="A0A2J7PIU0"/>
<dbReference type="GO" id="GO:0016020">
    <property type="term" value="C:membrane"/>
    <property type="evidence" value="ECO:0007669"/>
    <property type="project" value="UniProtKB-SubCell"/>
</dbReference>
<dbReference type="OrthoDB" id="6108687at2759"/>
<sequence>MSLTWEHPNITNGIIRRFEVQVKLVSSKLRKQEGETKFPEYRLEGNNMRISKVYSYKVEHLWPSSQYEVSVRGVTLEPGITAVLTVNTSSVVPNVGSQLKLVHNLITNTTLQVVIPSADRFLTASSSYFVIVMSDREEVVENDSVYLLKPKILSEHILREAKVENDGHSWIAAEIKPEDEERHFTVGDNSTSGLGDGYWNRPLTPGVQYQVTLVAVNGQDGEYKYSFVRLEHPVQALSEPKPGDGSRSEAGWAALLLLLLLPGIVYFIIRRKQMKKKGDTLELKANDVLYGNQGGSTENITGLDLETEGILVKPKLAPSQRFSRRVAIGELEKYVKEGLTSGELQRQHALFPRGQTRPWDYGRLPQNKAKNRYGNLVAYDETRVKLKKLPEDQFSDYINANYINGYNSPNFYIATQGPKRNTVVDFWRMIWQEHVQVIAMLANIVESGKLKCEQYWPEIGQEVLHGCVSVLNVSSQVFADFTFRVLNVTCKGKTRKIQHLHFTSWPDHGVPLYPQSVASYLKKLLAAPKGSGPIVVHCSAGVGRTGTIILSDVCLRMAAAERYVDVLAFQQQIREHRANMVDNFNQYKFVHLVLLECLVTEPSSVTCDGYLEKHVNELRQTGAMLRQFKRMHELSWQDQALSSTSVQTSHSQVPANKSKNRSQKIVPGQSGRLFITRYPFEDVNSEYINAVYVDGFRLKDQFVATQFPLTSTVGDFWRLIAEKNVSLIVVLNEVETQIKNVCAFWPMEQQSHMNPVPYIRITLKLEDKATHWSTHTISFSENDAASKPKDRIVHILQLNGWKSNEMLPPSTSVMLQFWHETERLYGGNGPIVVTCLDGANACGYFLALAFLVEKIKLEQECDVCHAVRMVRQNREQFVPTFEQFESLYEAAITYLNSFQTYANFN</sequence>